<feature type="compositionally biased region" description="Low complexity" evidence="1">
    <location>
        <begin position="594"/>
        <end position="621"/>
    </location>
</feature>
<sequence length="621" mass="71420">MSTEQKAPASPASPAPNADGAKQRRGSAGRAVPRAGPFNKLLQAEVPLKPDGTGLKSRGSSRFLSPGPQEKLIRLPSLKATEEKEALFIRKLKQCCVVFDFTKPINLAEEEQKEIKRETLLELLEFLLTQKLAFTPAIYRAVFSMVSTNLFRPLAPRLNPIGERFEVDDDEPILEAAWPHVQIVYEFFLRFVESTEFDAQAAKQFLHRNFITQMLDLFDSEDPRERDYLKTTLHRIYGKFLSLRGFIRRQIKYIFQTFALEHEYHNGIAELLEILGSIINGFNLPLKDEHKEFLIQGLIPLHKPKNILPYHPQLSYCVAQYIEKDPNLTELVFKSLIRYWPVANTRKQLLFLTEIEDLLQVVEPEQFVVIHEMLFKKLTEAIVSPAFQIVEKVFQLWHHEYILNLIATNIDVILPIVFPSLYSTAKNHWNKAIRSMAANDIRLFMDIDTVVFGRVLENYKKERTEEKEERDRRVSAWRSLFQEVEPEKLQSAVPAAQEADKTSSDPLLYDNEGLPSSVKIPHHLNLISVDDFDANEQFFKDLDRLTQLRITDTLNKKLRQKELLPMDRLAYEALYNHESLDPEPGDEQSGEPHSGSSDSDYSDSNSGEGSSESYNSSEDEQ</sequence>
<feature type="region of interest" description="Disordered" evidence="1">
    <location>
        <begin position="1"/>
        <end position="67"/>
    </location>
</feature>
<dbReference type="InterPro" id="IPR002554">
    <property type="entry name" value="PP2A_B56"/>
</dbReference>
<accession>A0A6B2L071</accession>
<proteinExistence type="predicted"/>
<dbReference type="PANTHER" id="PTHR10257">
    <property type="entry name" value="SERINE/THREONINE PROTEIN PHOSPHATASE 2A PP2A REGULATORY SUBUNIT B"/>
    <property type="match status" value="1"/>
</dbReference>
<dbReference type="Gene3D" id="1.25.10.10">
    <property type="entry name" value="Leucine-rich Repeat Variant"/>
    <property type="match status" value="1"/>
</dbReference>
<dbReference type="EMBL" id="GIBP01001289">
    <property type="protein sequence ID" value="NDV30258.1"/>
    <property type="molecule type" value="Transcribed_RNA"/>
</dbReference>
<feature type="region of interest" description="Disordered" evidence="1">
    <location>
        <begin position="491"/>
        <end position="510"/>
    </location>
</feature>
<name>A0A6B2L071_9EUKA</name>
<evidence type="ECO:0000256" key="1">
    <source>
        <dbReference type="SAM" id="MobiDB-lite"/>
    </source>
</evidence>
<protein>
    <recommendedName>
        <fullName evidence="3">Serine/threonine protein phosphatase 2A regulatory subunit</fullName>
    </recommendedName>
</protein>
<organism evidence="2">
    <name type="scientific">Arcella intermedia</name>
    <dbReference type="NCBI Taxonomy" id="1963864"/>
    <lineage>
        <taxon>Eukaryota</taxon>
        <taxon>Amoebozoa</taxon>
        <taxon>Tubulinea</taxon>
        <taxon>Elardia</taxon>
        <taxon>Arcellinida</taxon>
        <taxon>Sphaerothecina</taxon>
        <taxon>Arcellidae</taxon>
        <taxon>Arcella</taxon>
    </lineage>
</organism>
<dbReference type="PANTHER" id="PTHR10257:SF3">
    <property type="entry name" value="SERINE_THREONINE-PROTEIN PHOSPHATASE 2A 56 KDA REGULATORY SUBUNIT GAMMA ISOFORM"/>
    <property type="match status" value="1"/>
</dbReference>
<evidence type="ECO:0008006" key="3">
    <source>
        <dbReference type="Google" id="ProtNLM"/>
    </source>
</evidence>
<dbReference type="InterPro" id="IPR011989">
    <property type="entry name" value="ARM-like"/>
</dbReference>
<dbReference type="GO" id="GO:0019888">
    <property type="term" value="F:protein phosphatase regulator activity"/>
    <property type="evidence" value="ECO:0007669"/>
    <property type="project" value="InterPro"/>
</dbReference>
<dbReference type="SUPFAM" id="SSF48371">
    <property type="entry name" value="ARM repeat"/>
    <property type="match status" value="1"/>
</dbReference>
<dbReference type="AlphaFoldDB" id="A0A6B2L071"/>
<dbReference type="GO" id="GO:0007165">
    <property type="term" value="P:signal transduction"/>
    <property type="evidence" value="ECO:0007669"/>
    <property type="project" value="InterPro"/>
</dbReference>
<dbReference type="Pfam" id="PF01603">
    <property type="entry name" value="B56"/>
    <property type="match status" value="1"/>
</dbReference>
<dbReference type="GO" id="GO:0000159">
    <property type="term" value="C:protein phosphatase type 2A complex"/>
    <property type="evidence" value="ECO:0007669"/>
    <property type="project" value="InterPro"/>
</dbReference>
<evidence type="ECO:0000313" key="2">
    <source>
        <dbReference type="EMBL" id="NDV30258.1"/>
    </source>
</evidence>
<feature type="compositionally biased region" description="Low complexity" evidence="1">
    <location>
        <begin position="7"/>
        <end position="16"/>
    </location>
</feature>
<reference evidence="2" key="1">
    <citation type="journal article" date="2020" name="J. Eukaryot. Microbiol.">
        <title>De novo Sequencing, Assembly and Annotation of the Transcriptome for the Free-Living Testate Amoeba Arcella intermedia.</title>
        <authorList>
            <person name="Ribeiro G.M."/>
            <person name="Porfirio-Sousa A.L."/>
            <person name="Maurer-Alcala X.X."/>
            <person name="Katz L.A."/>
            <person name="Lahr D.J.G."/>
        </authorList>
    </citation>
    <scope>NUCLEOTIDE SEQUENCE</scope>
</reference>
<dbReference type="InterPro" id="IPR016024">
    <property type="entry name" value="ARM-type_fold"/>
</dbReference>
<dbReference type="FunFam" id="1.25.10.10:FF:000331">
    <property type="entry name" value="Phosphoprotein phosphatase, putative"/>
    <property type="match status" value="1"/>
</dbReference>
<feature type="region of interest" description="Disordered" evidence="1">
    <location>
        <begin position="577"/>
        <end position="621"/>
    </location>
</feature>